<evidence type="ECO:0000256" key="2">
    <source>
        <dbReference type="ARBA" id="ARBA00022801"/>
    </source>
</evidence>
<dbReference type="GO" id="GO:0016787">
    <property type="term" value="F:hydrolase activity"/>
    <property type="evidence" value="ECO:0007669"/>
    <property type="project" value="UniProtKB-KW"/>
</dbReference>
<dbReference type="SUPFAM" id="SSF55811">
    <property type="entry name" value="Nudix"/>
    <property type="match status" value="1"/>
</dbReference>
<protein>
    <submittedName>
        <fullName evidence="5">NUDIX domain-containing protein</fullName>
    </submittedName>
</protein>
<evidence type="ECO:0000313" key="5">
    <source>
        <dbReference type="EMBL" id="QPC81511.1"/>
    </source>
</evidence>
<dbReference type="Proteomes" id="UP000594468">
    <property type="component" value="Chromosome"/>
</dbReference>
<dbReference type="PANTHER" id="PTHR43046:SF16">
    <property type="entry name" value="ADP-RIBOSE PYROPHOSPHATASE YJHB-RELATED"/>
    <property type="match status" value="1"/>
</dbReference>
<dbReference type="AlphaFoldDB" id="A0A7S8IDG4"/>
<keyword evidence="6" id="KW-1185">Reference proteome</keyword>
<dbReference type="InterPro" id="IPR000086">
    <property type="entry name" value="NUDIX_hydrolase_dom"/>
</dbReference>
<keyword evidence="2 3" id="KW-0378">Hydrolase</keyword>
<dbReference type="PROSITE" id="PS00893">
    <property type="entry name" value="NUDIX_BOX"/>
    <property type="match status" value="1"/>
</dbReference>
<dbReference type="Gene3D" id="3.90.79.10">
    <property type="entry name" value="Nucleoside Triphosphate Pyrophosphohydrolase"/>
    <property type="match status" value="1"/>
</dbReference>
<comment type="similarity">
    <text evidence="3">Belongs to the Nudix hydrolase family.</text>
</comment>
<dbReference type="PROSITE" id="PS51462">
    <property type="entry name" value="NUDIX"/>
    <property type="match status" value="1"/>
</dbReference>
<evidence type="ECO:0000256" key="3">
    <source>
        <dbReference type="RuleBase" id="RU003476"/>
    </source>
</evidence>
<accession>A0A7S8IDG4</accession>
<dbReference type="KEGG" id="pmet:G4Y79_17700"/>
<evidence type="ECO:0000256" key="1">
    <source>
        <dbReference type="ARBA" id="ARBA00001946"/>
    </source>
</evidence>
<sequence length="287" mass="32419">MAFMKLGVSCAVLDDEGRILLSRRGDFGSWNLPTGRLDPGEAIADAAAREAYEETGLKVEIERPVGLYYQQGRGRMNVLFLARPIGGELRQQTDETTANGFFALDELPDNLFGDFMVAHVAQGGVHQHTLETPEDVLRDLRRKLARRWVSNLLRGRPEPRWHKYDVNAGLIIQDTSDQRVMSVPIGAEQWILRTSLDGKVAPWDALSNLLAEQCNWPDLDIQWVGLVQNLELERILFVFKTTVPDSAYCSQLRWTYLGSGELLALDRAYVTQTRQNPGGVWTTVHER</sequence>
<evidence type="ECO:0000259" key="4">
    <source>
        <dbReference type="PROSITE" id="PS51462"/>
    </source>
</evidence>
<name>A0A7S8IDG4_9CHLR</name>
<dbReference type="InterPro" id="IPR020084">
    <property type="entry name" value="NUDIX_hydrolase_CS"/>
</dbReference>
<feature type="domain" description="Nudix hydrolase" evidence="4">
    <location>
        <begin position="3"/>
        <end position="125"/>
    </location>
</feature>
<dbReference type="EMBL" id="CP062983">
    <property type="protein sequence ID" value="QPC81511.1"/>
    <property type="molecule type" value="Genomic_DNA"/>
</dbReference>
<dbReference type="PRINTS" id="PR00502">
    <property type="entry name" value="NUDIXFAMILY"/>
</dbReference>
<dbReference type="PANTHER" id="PTHR43046">
    <property type="entry name" value="GDP-MANNOSE MANNOSYL HYDROLASE"/>
    <property type="match status" value="1"/>
</dbReference>
<dbReference type="RefSeq" id="WP_195169584.1">
    <property type="nucleotide sequence ID" value="NZ_CP062983.1"/>
</dbReference>
<organism evidence="5 6">
    <name type="scientific">Phototrophicus methaneseepsis</name>
    <dbReference type="NCBI Taxonomy" id="2710758"/>
    <lineage>
        <taxon>Bacteria</taxon>
        <taxon>Bacillati</taxon>
        <taxon>Chloroflexota</taxon>
        <taxon>Candidatus Thermofontia</taxon>
        <taxon>Phototrophicales</taxon>
        <taxon>Phototrophicaceae</taxon>
        <taxon>Phototrophicus</taxon>
    </lineage>
</organism>
<dbReference type="InterPro" id="IPR020476">
    <property type="entry name" value="Nudix_hydrolase"/>
</dbReference>
<evidence type="ECO:0000313" key="6">
    <source>
        <dbReference type="Proteomes" id="UP000594468"/>
    </source>
</evidence>
<dbReference type="Pfam" id="PF00293">
    <property type="entry name" value="NUDIX"/>
    <property type="match status" value="1"/>
</dbReference>
<proteinExistence type="inferred from homology"/>
<comment type="cofactor">
    <cofactor evidence="1">
        <name>Mg(2+)</name>
        <dbReference type="ChEBI" id="CHEBI:18420"/>
    </cofactor>
</comment>
<gene>
    <name evidence="5" type="ORF">G4Y79_17700</name>
</gene>
<dbReference type="InterPro" id="IPR015797">
    <property type="entry name" value="NUDIX_hydrolase-like_dom_sf"/>
</dbReference>
<reference evidence="5 6" key="1">
    <citation type="submission" date="2020-02" db="EMBL/GenBank/DDBJ databases">
        <authorList>
            <person name="Zheng R.K."/>
            <person name="Sun C.M."/>
        </authorList>
    </citation>
    <scope>NUCLEOTIDE SEQUENCE [LARGE SCALE GENOMIC DNA]</scope>
    <source>
        <strain evidence="6">rifampicinis</strain>
    </source>
</reference>